<dbReference type="GO" id="GO:0005737">
    <property type="term" value="C:cytoplasm"/>
    <property type="evidence" value="ECO:0007669"/>
    <property type="project" value="UniProtKB-SubCell"/>
</dbReference>
<dbReference type="KEGG" id="gog:C1280_04135"/>
<evidence type="ECO:0000256" key="13">
    <source>
        <dbReference type="ARBA" id="ARBA00023235"/>
    </source>
</evidence>
<feature type="domain" description="Prephenate dehydratase" evidence="21">
    <location>
        <begin position="105"/>
        <end position="281"/>
    </location>
</feature>
<dbReference type="CDD" id="cd13630">
    <property type="entry name" value="PBP2_PDT_1"/>
    <property type="match status" value="1"/>
</dbReference>
<comment type="pathway">
    <text evidence="4">Amino-acid biosynthesis; L-phenylalanine biosynthesis; phenylpyruvate from prephenate: step 1/1.</text>
</comment>
<keyword evidence="12" id="KW-0584">Phenylalanine biosynthesis</keyword>
<dbReference type="PANTHER" id="PTHR21022">
    <property type="entry name" value="PREPHENATE DEHYDRATASE P PROTEIN"/>
    <property type="match status" value="1"/>
</dbReference>
<dbReference type="UniPathway" id="UPA00120">
    <property type="reaction ID" value="UER00203"/>
</dbReference>
<organism evidence="23 24">
    <name type="scientific">Gemmata obscuriglobus</name>
    <dbReference type="NCBI Taxonomy" id="114"/>
    <lineage>
        <taxon>Bacteria</taxon>
        <taxon>Pseudomonadati</taxon>
        <taxon>Planctomycetota</taxon>
        <taxon>Planctomycetia</taxon>
        <taxon>Gemmatales</taxon>
        <taxon>Gemmataceae</taxon>
        <taxon>Gemmata</taxon>
    </lineage>
</organism>
<comment type="catalytic activity">
    <reaction evidence="1">
        <text>chorismate = prephenate</text>
        <dbReference type="Rhea" id="RHEA:13897"/>
        <dbReference type="ChEBI" id="CHEBI:29748"/>
        <dbReference type="ChEBI" id="CHEBI:29934"/>
        <dbReference type="EC" id="5.4.99.5"/>
    </reaction>
</comment>
<accession>A0A2Z3GW25</accession>
<evidence type="ECO:0000313" key="24">
    <source>
        <dbReference type="Proteomes" id="UP000245802"/>
    </source>
</evidence>
<dbReference type="UniPathway" id="UPA00121">
    <property type="reaction ID" value="UER00345"/>
</dbReference>
<dbReference type="Pfam" id="PF01817">
    <property type="entry name" value="CM_2"/>
    <property type="match status" value="1"/>
</dbReference>
<evidence type="ECO:0000313" key="23">
    <source>
        <dbReference type="EMBL" id="AWM36282.1"/>
    </source>
</evidence>
<evidence type="ECO:0000256" key="2">
    <source>
        <dbReference type="ARBA" id="ARBA00002364"/>
    </source>
</evidence>
<keyword evidence="10" id="KW-0028">Amino-acid biosynthesis</keyword>
<evidence type="ECO:0000256" key="14">
    <source>
        <dbReference type="ARBA" id="ARBA00023239"/>
    </source>
</evidence>
<evidence type="ECO:0000256" key="3">
    <source>
        <dbReference type="ARBA" id="ARBA00004496"/>
    </source>
</evidence>
<evidence type="ECO:0000256" key="4">
    <source>
        <dbReference type="ARBA" id="ARBA00004741"/>
    </source>
</evidence>
<dbReference type="InterPro" id="IPR045865">
    <property type="entry name" value="ACT-like_dom_sf"/>
</dbReference>
<dbReference type="PANTHER" id="PTHR21022:SF19">
    <property type="entry name" value="PREPHENATE DEHYDRATASE-RELATED"/>
    <property type="match status" value="1"/>
</dbReference>
<dbReference type="GO" id="GO:0004664">
    <property type="term" value="F:prephenate dehydratase activity"/>
    <property type="evidence" value="ECO:0007669"/>
    <property type="project" value="UniProtKB-EC"/>
</dbReference>
<dbReference type="SMART" id="SM00830">
    <property type="entry name" value="CM_2"/>
    <property type="match status" value="1"/>
</dbReference>
<protein>
    <recommendedName>
        <fullName evidence="8">Bifunctional chorismate mutase/prephenate dehydratase</fullName>
        <ecNumber evidence="7">4.2.1.51</ecNumber>
        <ecNumber evidence="6">5.4.99.5</ecNumber>
    </recommendedName>
    <alternativeName>
        <fullName evidence="17">Chorismate mutase-prephenate dehydratase</fullName>
    </alternativeName>
    <alternativeName>
        <fullName evidence="16">p-protein</fullName>
    </alternativeName>
</protein>
<sequence length="377" mass="41357">MARSKSEPSSNSAPDKGAANLAALRAQIDKFDTSILELLNKRAAVAAQIGKVKADQGEVVFSAAREEEVIANVLAAHKGPLAPVTVKAIFRELMSGSRAIQRQQKIAYLGPEYSYSHLAAIQRFGEASVYNRTANIAAVFEEVVRKHADFGVVPLENSTDGRVVDTLEMFMRFPDQVQICSEIRLRVRHHLLANCAQSEVRRVYSKEQALSQCRNWLAKNLPQASIHPVSSTADAARLVQTEDHVAAVASREAAVRYGIGVVAQNIADSPFNETRFAVIGATDSAKTGADKTALMFQINHTPGALADVLTVFKSNKINLTWIESFPFREAKGEYVFFVDFDGHRDEPKVKRTLASLEELCDTLTVLGSFPQARAEDE</sequence>
<dbReference type="FunFam" id="3.30.70.260:FF:000012">
    <property type="entry name" value="Prephenate dehydratase"/>
    <property type="match status" value="1"/>
</dbReference>
<comment type="catalytic activity">
    <reaction evidence="18">
        <text>prephenate + H(+) = 3-phenylpyruvate + CO2 + H2O</text>
        <dbReference type="Rhea" id="RHEA:21648"/>
        <dbReference type="ChEBI" id="CHEBI:15377"/>
        <dbReference type="ChEBI" id="CHEBI:15378"/>
        <dbReference type="ChEBI" id="CHEBI:16526"/>
        <dbReference type="ChEBI" id="CHEBI:18005"/>
        <dbReference type="ChEBI" id="CHEBI:29934"/>
        <dbReference type="EC" id="4.2.1.51"/>
    </reaction>
</comment>
<dbReference type="GO" id="GO:0004106">
    <property type="term" value="F:chorismate mutase activity"/>
    <property type="evidence" value="ECO:0007669"/>
    <property type="project" value="UniProtKB-EC"/>
</dbReference>
<feature type="domain" description="ACT" evidence="22">
    <location>
        <begin position="293"/>
        <end position="370"/>
    </location>
</feature>
<dbReference type="OrthoDB" id="9802281at2"/>
<dbReference type="RefSeq" id="WP_010047571.1">
    <property type="nucleotide sequence ID" value="NZ_CP025958.1"/>
</dbReference>
<evidence type="ECO:0000256" key="1">
    <source>
        <dbReference type="ARBA" id="ARBA00000824"/>
    </source>
</evidence>
<comment type="function">
    <text evidence="2">Catalyzes the Claisen rearrangement of chorismate to prephenate and the decarboxylation/dehydration of prephenate to phenylpyruvate.</text>
</comment>
<dbReference type="Gene3D" id="1.20.59.10">
    <property type="entry name" value="Chorismate mutase"/>
    <property type="match status" value="1"/>
</dbReference>
<dbReference type="PROSITE" id="PS51168">
    <property type="entry name" value="CHORISMATE_MUT_2"/>
    <property type="match status" value="1"/>
</dbReference>
<evidence type="ECO:0000256" key="17">
    <source>
        <dbReference type="ARBA" id="ARBA00031520"/>
    </source>
</evidence>
<dbReference type="Pfam" id="PF01842">
    <property type="entry name" value="ACT"/>
    <property type="match status" value="1"/>
</dbReference>
<proteinExistence type="predicted"/>
<evidence type="ECO:0000256" key="19">
    <source>
        <dbReference type="PIRSR" id="PIRSR001500-2"/>
    </source>
</evidence>
<dbReference type="EMBL" id="CP025958">
    <property type="protein sequence ID" value="AWM36282.1"/>
    <property type="molecule type" value="Genomic_DNA"/>
</dbReference>
<dbReference type="NCBIfam" id="NF008865">
    <property type="entry name" value="PRK11898.1"/>
    <property type="match status" value="1"/>
</dbReference>
<dbReference type="Gene3D" id="3.30.70.260">
    <property type="match status" value="1"/>
</dbReference>
<keyword evidence="13" id="KW-0413">Isomerase</keyword>
<comment type="subcellular location">
    <subcellularLocation>
        <location evidence="3">Cytoplasm</location>
    </subcellularLocation>
</comment>
<evidence type="ECO:0000256" key="18">
    <source>
        <dbReference type="ARBA" id="ARBA00047848"/>
    </source>
</evidence>
<evidence type="ECO:0000256" key="11">
    <source>
        <dbReference type="ARBA" id="ARBA00023141"/>
    </source>
</evidence>
<feature type="domain" description="Chorismate mutase" evidence="20">
    <location>
        <begin position="15"/>
        <end position="105"/>
    </location>
</feature>
<evidence type="ECO:0000256" key="15">
    <source>
        <dbReference type="ARBA" id="ARBA00023268"/>
    </source>
</evidence>
<evidence type="ECO:0000256" key="8">
    <source>
        <dbReference type="ARBA" id="ARBA00014401"/>
    </source>
</evidence>
<dbReference type="GO" id="GO:0009094">
    <property type="term" value="P:L-phenylalanine biosynthetic process"/>
    <property type="evidence" value="ECO:0007669"/>
    <property type="project" value="UniProtKB-UniPathway"/>
</dbReference>
<dbReference type="SUPFAM" id="SSF55021">
    <property type="entry name" value="ACT-like"/>
    <property type="match status" value="1"/>
</dbReference>
<evidence type="ECO:0000256" key="6">
    <source>
        <dbReference type="ARBA" id="ARBA00012404"/>
    </source>
</evidence>
<dbReference type="Gene3D" id="3.40.190.10">
    <property type="entry name" value="Periplasmic binding protein-like II"/>
    <property type="match status" value="2"/>
</dbReference>
<evidence type="ECO:0000259" key="21">
    <source>
        <dbReference type="PROSITE" id="PS51171"/>
    </source>
</evidence>
<dbReference type="PROSITE" id="PS51171">
    <property type="entry name" value="PREPHENATE_DEHYDR_3"/>
    <property type="match status" value="1"/>
</dbReference>
<evidence type="ECO:0000256" key="16">
    <source>
        <dbReference type="ARBA" id="ARBA00031175"/>
    </source>
</evidence>
<keyword evidence="15" id="KW-0511">Multifunctional enzyme</keyword>
<keyword evidence="24" id="KW-1185">Reference proteome</keyword>
<dbReference type="EC" id="4.2.1.51" evidence="7"/>
<evidence type="ECO:0000259" key="22">
    <source>
        <dbReference type="PROSITE" id="PS51671"/>
    </source>
</evidence>
<evidence type="ECO:0000256" key="5">
    <source>
        <dbReference type="ARBA" id="ARBA00004817"/>
    </source>
</evidence>
<dbReference type="GO" id="GO:0046417">
    <property type="term" value="P:chorismate metabolic process"/>
    <property type="evidence" value="ECO:0007669"/>
    <property type="project" value="InterPro"/>
</dbReference>
<evidence type="ECO:0000256" key="12">
    <source>
        <dbReference type="ARBA" id="ARBA00023222"/>
    </source>
</evidence>
<gene>
    <name evidence="23" type="ORF">C1280_04135</name>
</gene>
<feature type="site" description="Essential for prephenate dehydratase activity" evidence="19">
    <location>
        <position position="274"/>
    </location>
</feature>
<comment type="pathway">
    <text evidence="5">Metabolic intermediate biosynthesis; prephenate biosynthesis; prephenate from chorismate: step 1/1.</text>
</comment>
<evidence type="ECO:0000256" key="7">
    <source>
        <dbReference type="ARBA" id="ARBA00013147"/>
    </source>
</evidence>
<dbReference type="PIRSF" id="PIRSF001500">
    <property type="entry name" value="Chor_mut_pdt_Ppr"/>
    <property type="match status" value="1"/>
</dbReference>
<dbReference type="InterPro" id="IPR002912">
    <property type="entry name" value="ACT_dom"/>
</dbReference>
<keyword evidence="9" id="KW-0963">Cytoplasm</keyword>
<dbReference type="SUPFAM" id="SSF53850">
    <property type="entry name" value="Periplasmic binding protein-like II"/>
    <property type="match status" value="1"/>
</dbReference>
<dbReference type="CDD" id="cd04905">
    <property type="entry name" value="ACT_CM-PDT"/>
    <property type="match status" value="1"/>
</dbReference>
<dbReference type="InterPro" id="IPR008242">
    <property type="entry name" value="Chor_mutase/pphenate_deHydtase"/>
</dbReference>
<reference evidence="23 24" key="1">
    <citation type="submission" date="2018-01" db="EMBL/GenBank/DDBJ databases">
        <title>G. obscuriglobus.</title>
        <authorList>
            <person name="Franke J."/>
            <person name="Blomberg W."/>
            <person name="Selmecki A."/>
        </authorList>
    </citation>
    <scope>NUCLEOTIDE SEQUENCE [LARGE SCALE GENOMIC DNA]</scope>
    <source>
        <strain evidence="23 24">DSM 5831</strain>
    </source>
</reference>
<keyword evidence="14" id="KW-0456">Lyase</keyword>
<dbReference type="Pfam" id="PF00800">
    <property type="entry name" value="PDT"/>
    <property type="match status" value="1"/>
</dbReference>
<evidence type="ECO:0000256" key="10">
    <source>
        <dbReference type="ARBA" id="ARBA00022605"/>
    </source>
</evidence>
<dbReference type="InterPro" id="IPR036979">
    <property type="entry name" value="CM_dom_sf"/>
</dbReference>
<dbReference type="AlphaFoldDB" id="A0A2Z3GW25"/>
<dbReference type="PROSITE" id="PS51671">
    <property type="entry name" value="ACT"/>
    <property type="match status" value="1"/>
</dbReference>
<dbReference type="InterPro" id="IPR036263">
    <property type="entry name" value="Chorismate_II_sf"/>
</dbReference>
<dbReference type="Proteomes" id="UP000245802">
    <property type="component" value="Chromosome"/>
</dbReference>
<evidence type="ECO:0000259" key="20">
    <source>
        <dbReference type="PROSITE" id="PS51168"/>
    </source>
</evidence>
<dbReference type="InterPro" id="IPR001086">
    <property type="entry name" value="Preph_deHydtase"/>
</dbReference>
<dbReference type="SUPFAM" id="SSF48600">
    <property type="entry name" value="Chorismate mutase II"/>
    <property type="match status" value="1"/>
</dbReference>
<dbReference type="EC" id="5.4.99.5" evidence="6"/>
<dbReference type="InterPro" id="IPR002701">
    <property type="entry name" value="CM_II_prokaryot"/>
</dbReference>
<keyword evidence="11" id="KW-0057">Aromatic amino acid biosynthesis</keyword>
<evidence type="ECO:0000256" key="9">
    <source>
        <dbReference type="ARBA" id="ARBA00022490"/>
    </source>
</evidence>
<name>A0A2Z3GW25_9BACT</name>